<dbReference type="AlphaFoldDB" id="M2YHW7"/>
<sequence>MCSLDRPRFLPQNLAEAPIAIRPPADDVGVASGAKKFTFALGPTAFTLKDSDAALVAPLKVTLSRPTSDTFTTSGSVSSSRMPRAPILLVARRP</sequence>
<proteinExistence type="predicted"/>
<name>M2YHW7_9PSEU</name>
<evidence type="ECO:0000313" key="1">
    <source>
        <dbReference type="EMBL" id="EME54282.1"/>
    </source>
</evidence>
<evidence type="ECO:0000313" key="2">
    <source>
        <dbReference type="Proteomes" id="UP000054226"/>
    </source>
</evidence>
<gene>
    <name evidence="1" type="ORF">H074_28398</name>
</gene>
<protein>
    <submittedName>
        <fullName evidence="1">Uncharacterized protein</fullName>
    </submittedName>
</protein>
<comment type="caution">
    <text evidence="1">The sequence shown here is derived from an EMBL/GenBank/DDBJ whole genome shotgun (WGS) entry which is preliminary data.</text>
</comment>
<dbReference type="Proteomes" id="UP000054226">
    <property type="component" value="Unassembled WGS sequence"/>
</dbReference>
<organism evidence="1 2">
    <name type="scientific">Amycolatopsis decaplanina DSM 44594</name>
    <dbReference type="NCBI Taxonomy" id="1284240"/>
    <lineage>
        <taxon>Bacteria</taxon>
        <taxon>Bacillati</taxon>
        <taxon>Actinomycetota</taxon>
        <taxon>Actinomycetes</taxon>
        <taxon>Pseudonocardiales</taxon>
        <taxon>Pseudonocardiaceae</taxon>
        <taxon>Amycolatopsis</taxon>
    </lineage>
</organism>
<reference evidence="1 2" key="1">
    <citation type="journal article" date="2013" name="Genome Announc.">
        <title>Draft Genome Sequence of Amycolatopsis decaplanina Strain DSM 44594T.</title>
        <authorList>
            <person name="Kaur N."/>
            <person name="Kumar S."/>
            <person name="Bala M."/>
            <person name="Raghava G.P."/>
            <person name="Mayilraj S."/>
        </authorList>
    </citation>
    <scope>NUCLEOTIDE SEQUENCE [LARGE SCALE GENOMIC DNA]</scope>
    <source>
        <strain evidence="1 2">DSM 44594</strain>
    </source>
</reference>
<dbReference type="EMBL" id="AOHO01000070">
    <property type="protein sequence ID" value="EME54282.1"/>
    <property type="molecule type" value="Genomic_DNA"/>
</dbReference>
<accession>M2YHW7</accession>
<keyword evidence="2" id="KW-1185">Reference proteome</keyword>